<reference evidence="3" key="1">
    <citation type="journal article" date="2020" name="Stud. Mycol.">
        <title>101 Dothideomycetes genomes: a test case for predicting lifestyles and emergence of pathogens.</title>
        <authorList>
            <person name="Haridas S."/>
            <person name="Albert R."/>
            <person name="Binder M."/>
            <person name="Bloem J."/>
            <person name="Labutti K."/>
            <person name="Salamov A."/>
            <person name="Andreopoulos B."/>
            <person name="Baker S."/>
            <person name="Barry K."/>
            <person name="Bills G."/>
            <person name="Bluhm B."/>
            <person name="Cannon C."/>
            <person name="Castanera R."/>
            <person name="Culley D."/>
            <person name="Daum C."/>
            <person name="Ezra D."/>
            <person name="Gonzalez J."/>
            <person name="Henrissat B."/>
            <person name="Kuo A."/>
            <person name="Liang C."/>
            <person name="Lipzen A."/>
            <person name="Lutzoni F."/>
            <person name="Magnuson J."/>
            <person name="Mondo S."/>
            <person name="Nolan M."/>
            <person name="Ohm R."/>
            <person name="Pangilinan J."/>
            <person name="Park H.-J."/>
            <person name="Ramirez L."/>
            <person name="Alfaro M."/>
            <person name="Sun H."/>
            <person name="Tritt A."/>
            <person name="Yoshinaga Y."/>
            <person name="Zwiers L.-H."/>
            <person name="Turgeon B."/>
            <person name="Goodwin S."/>
            <person name="Spatafora J."/>
            <person name="Crous P."/>
            <person name="Grigoriev I."/>
        </authorList>
    </citation>
    <scope>NUCLEOTIDE SEQUENCE</scope>
    <source>
        <strain evidence="3">CBS 121739</strain>
    </source>
</reference>
<dbReference type="EMBL" id="ML996565">
    <property type="protein sequence ID" value="KAF2762810.1"/>
    <property type="molecule type" value="Genomic_DNA"/>
</dbReference>
<feature type="chain" id="PRO_5025509388" evidence="2">
    <location>
        <begin position="20"/>
        <end position="624"/>
    </location>
</feature>
<feature type="region of interest" description="Disordered" evidence="1">
    <location>
        <begin position="392"/>
        <end position="424"/>
    </location>
</feature>
<name>A0A6A6WKS8_9PEZI</name>
<dbReference type="Proteomes" id="UP000799437">
    <property type="component" value="Unassembled WGS sequence"/>
</dbReference>
<dbReference type="RefSeq" id="XP_033605261.1">
    <property type="nucleotide sequence ID" value="XM_033748647.1"/>
</dbReference>
<dbReference type="InterPro" id="IPR013783">
    <property type="entry name" value="Ig-like_fold"/>
</dbReference>
<organism evidence="3 4">
    <name type="scientific">Pseudovirgaria hyperparasitica</name>
    <dbReference type="NCBI Taxonomy" id="470096"/>
    <lineage>
        <taxon>Eukaryota</taxon>
        <taxon>Fungi</taxon>
        <taxon>Dikarya</taxon>
        <taxon>Ascomycota</taxon>
        <taxon>Pezizomycotina</taxon>
        <taxon>Dothideomycetes</taxon>
        <taxon>Dothideomycetes incertae sedis</taxon>
        <taxon>Acrospermales</taxon>
        <taxon>Acrospermaceae</taxon>
        <taxon>Pseudovirgaria</taxon>
    </lineage>
</organism>
<proteinExistence type="predicted"/>
<evidence type="ECO:0000256" key="2">
    <source>
        <dbReference type="SAM" id="SignalP"/>
    </source>
</evidence>
<dbReference type="OrthoDB" id="2129641at2759"/>
<dbReference type="Pfam" id="PF22352">
    <property type="entry name" value="K319L-like_PKD"/>
    <property type="match status" value="1"/>
</dbReference>
<keyword evidence="4" id="KW-1185">Reference proteome</keyword>
<dbReference type="GeneID" id="54489701"/>
<accession>A0A6A6WKS8</accession>
<dbReference type="Gene3D" id="2.60.40.10">
    <property type="entry name" value="Immunoglobulins"/>
    <property type="match status" value="1"/>
</dbReference>
<sequence length="624" mass="65075">MRFHVFLVVLTACLRNALAQVAFSFTQDGILDAASSTGTEYNAGGSLTLNGYVVTVPKNFFVEFPARWVPWKEFAAGSFTGFEVNVFGNIVDGKPIAAMMQIAQNLLHFGTGVVESVDIPDGSLKLIGGARLRINDPNAVFSKGSTASPLFQADDESPSIQAFSGFPMCIPRSTSDALCPSSNRPAGQRTFQAPDPLVMAPFLAGDQLEFSGIRAAGTSEILAYEIAAVNVQITTSGTPAYLRVEDAIIGIVDTSANTEFADSRFIGYTSDPAVTVLVEAIDIDPCTGDRSLRTIGSIAPRAGDVRNKFELRSEGSNPTLKYTREYRLSANTGTKQTKNGLSAGEYIQPVTEWIFPELDVPGAEPPALTFANMPFLTDGWFLDGKPYGPLSPFPAANPPPPAKSCPAPAPSSPSSPTPTANAGPDITARAGTLVVLTGSNGANAAPDPAFSTSWRQLPGGGPSISLTSPTAAKATFIAPSASPSAALTFQLTLTSTTNTSLTSTDTVSVVANPALADAVVIDSYTWTSSQSGTISVTAHSNVVDGSQRAMTLTIDGASARSVLMTGLGGGRWSYSSRSVKLPGTVSVASDLGGSASRTTTTARRRRRGVGIGMGKRGRIGGWGF</sequence>
<keyword evidence="2" id="KW-0732">Signal</keyword>
<evidence type="ECO:0000256" key="1">
    <source>
        <dbReference type="SAM" id="MobiDB-lite"/>
    </source>
</evidence>
<gene>
    <name evidence="3" type="ORF">EJ05DRAFT_516272</name>
</gene>
<feature type="signal peptide" evidence="2">
    <location>
        <begin position="1"/>
        <end position="19"/>
    </location>
</feature>
<feature type="compositionally biased region" description="Pro residues" evidence="1">
    <location>
        <begin position="392"/>
        <end position="416"/>
    </location>
</feature>
<evidence type="ECO:0000313" key="4">
    <source>
        <dbReference type="Proteomes" id="UP000799437"/>
    </source>
</evidence>
<dbReference type="AlphaFoldDB" id="A0A6A6WKS8"/>
<protein>
    <submittedName>
        <fullName evidence="3">Uncharacterized protein</fullName>
    </submittedName>
</protein>
<evidence type="ECO:0000313" key="3">
    <source>
        <dbReference type="EMBL" id="KAF2762810.1"/>
    </source>
</evidence>